<evidence type="ECO:0000313" key="1">
    <source>
        <dbReference type="EMBL" id="QUI24623.1"/>
    </source>
</evidence>
<sequence>MKIKYVKEIGNSNHPEILYWFWTPDMIKNKTYIQELEQICKTMPFDLLFLTSRDGLSFFDYDDVVVPFKETVERAHELGVKIGLQLWRNAEAVGMDDALALIVEGEALLDDDGMLEYEAHTRGHRNQESLKSELFSVVLFEKVGAGFYAEDSLMDITQQCQVLYSDEERIKIKIDEGVKYARYTAYILTAHYHRSPDLFSQFSINSFNDAINRYAEIPFDGIGLDEFKSMPITPPFQAMWKPFRERLYGKAFAERFYDKTGMDLKQAIFEMRYVPENHKGMRIKAINYYFDVLKEGPIMVENFVYEYAKKVYGKDIFIGLHNTYHNKLTNDEIWETGCMWWDLPREYGQTDENMSYPVRMGIACSHPKPIVYDMYYTEGRPYPIYEKAMIDARYNNRIHYHAYNDRRENRFNMKNEQFSKTITKIEQKIRLLNGFNGPLPKLDLLVVFGRPALANWYPHNEYRNAYDINGGLFILEKCQALWDAGVMCGLVPSDKIEKGQLRINSEKQIEYNGHVFDSILFLNPEYAKQSTLDFLEDCTHTDSTVMIDGKANYDFEGKSCSRQFSRIAQKAELIEFSVDKVLSKGIKTNPIKQGCMLEDGSVVMTDLTSILTNKPLTFKIKINHHVYEGRYIGVMAIKVDEKGNIVKFVCGGFKELHRDRQVIISVSKNTDIMINAFDKEANIILKGEENHVSIELLKLSFD</sequence>
<keyword evidence="2" id="KW-1185">Reference proteome</keyword>
<proteinExistence type="predicted"/>
<evidence type="ECO:0000313" key="2">
    <source>
        <dbReference type="Proteomes" id="UP000683246"/>
    </source>
</evidence>
<dbReference type="AlphaFoldDB" id="A0A8J8MNU2"/>
<dbReference type="KEGG" id="vpy:HZI73_20955"/>
<name>A0A8J8MNU2_9FIRM</name>
<protein>
    <submittedName>
        <fullName evidence="1">Uncharacterized protein</fullName>
    </submittedName>
</protein>
<dbReference type="EMBL" id="CP058649">
    <property type="protein sequence ID" value="QUI24623.1"/>
    <property type="molecule type" value="Genomic_DNA"/>
</dbReference>
<accession>A0A8J8MNU2</accession>
<organism evidence="1 2">
    <name type="scientific">Vallitalea pronyensis</name>
    <dbReference type="NCBI Taxonomy" id="1348613"/>
    <lineage>
        <taxon>Bacteria</taxon>
        <taxon>Bacillati</taxon>
        <taxon>Bacillota</taxon>
        <taxon>Clostridia</taxon>
        <taxon>Lachnospirales</taxon>
        <taxon>Vallitaleaceae</taxon>
        <taxon>Vallitalea</taxon>
    </lineage>
</organism>
<gene>
    <name evidence="1" type="ORF">HZI73_20955</name>
</gene>
<dbReference type="Proteomes" id="UP000683246">
    <property type="component" value="Chromosome"/>
</dbReference>
<dbReference type="RefSeq" id="WP_212695314.1">
    <property type="nucleotide sequence ID" value="NZ_CP058649.1"/>
</dbReference>
<reference evidence="1" key="1">
    <citation type="submission" date="2020-07" db="EMBL/GenBank/DDBJ databases">
        <title>Vallitalea pronyensis genome.</title>
        <authorList>
            <person name="Postec A."/>
        </authorList>
    </citation>
    <scope>NUCLEOTIDE SEQUENCE</scope>
    <source>
        <strain evidence="1">FatNI3</strain>
    </source>
</reference>